<name>A0A8X6WS47_9ARAC</name>
<keyword evidence="7" id="KW-1185">Reference proteome</keyword>
<sequence>MIGVTSKDSYVREMYIYTVLTFTLLYCHMVMSRHIDSESKTLSSRVVNTHYGSLRGFISSLPSRQLQPIEVFLGVPYAGAPKGPLRFMPPVTSPHWKGVRLADHFSPVCPQKLPDVANETEALKRMPLGRFQYLRRLLPYLTNQSEDCLYLNIYAPQSGNFFNYLY</sequence>
<keyword evidence="4" id="KW-1133">Transmembrane helix</keyword>
<feature type="domain" description="Carboxylesterase type B" evidence="5">
    <location>
        <begin position="44"/>
        <end position="158"/>
    </location>
</feature>
<dbReference type="InterPro" id="IPR019819">
    <property type="entry name" value="Carboxylesterase_B_CS"/>
</dbReference>
<accession>A0A8X6WS47</accession>
<gene>
    <name evidence="6" type="primary">Nlgn4l</name>
    <name evidence="6" type="ORF">TNIN_411231</name>
</gene>
<dbReference type="AlphaFoldDB" id="A0A8X6WS47"/>
<keyword evidence="4" id="KW-0812">Transmembrane</keyword>
<evidence type="ECO:0000256" key="3">
    <source>
        <dbReference type="ARBA" id="ARBA00023180"/>
    </source>
</evidence>
<protein>
    <submittedName>
        <fullName evidence="6">Neuroligin 4-like</fullName>
    </submittedName>
</protein>
<evidence type="ECO:0000259" key="5">
    <source>
        <dbReference type="Pfam" id="PF00135"/>
    </source>
</evidence>
<dbReference type="InterPro" id="IPR029058">
    <property type="entry name" value="AB_hydrolase_fold"/>
</dbReference>
<dbReference type="InterPro" id="IPR002018">
    <property type="entry name" value="CarbesteraseB"/>
</dbReference>
<comment type="caution">
    <text evidence="6">The sequence shown here is derived from an EMBL/GenBank/DDBJ whole genome shotgun (WGS) entry which is preliminary data.</text>
</comment>
<evidence type="ECO:0000256" key="4">
    <source>
        <dbReference type="SAM" id="Phobius"/>
    </source>
</evidence>
<dbReference type="PROSITE" id="PS00941">
    <property type="entry name" value="CARBOXYLESTERASE_B_2"/>
    <property type="match status" value="1"/>
</dbReference>
<dbReference type="PANTHER" id="PTHR43903">
    <property type="entry name" value="NEUROLIGIN"/>
    <property type="match status" value="1"/>
</dbReference>
<evidence type="ECO:0000313" key="6">
    <source>
        <dbReference type="EMBL" id="GFY40333.1"/>
    </source>
</evidence>
<keyword evidence="3" id="KW-0325">Glycoprotein</keyword>
<keyword evidence="4" id="KW-0472">Membrane</keyword>
<dbReference type="EMBL" id="BMAV01001853">
    <property type="protein sequence ID" value="GFY40333.1"/>
    <property type="molecule type" value="Genomic_DNA"/>
</dbReference>
<organism evidence="6 7">
    <name type="scientific">Trichonephila inaurata madagascariensis</name>
    <dbReference type="NCBI Taxonomy" id="2747483"/>
    <lineage>
        <taxon>Eukaryota</taxon>
        <taxon>Metazoa</taxon>
        <taxon>Ecdysozoa</taxon>
        <taxon>Arthropoda</taxon>
        <taxon>Chelicerata</taxon>
        <taxon>Arachnida</taxon>
        <taxon>Araneae</taxon>
        <taxon>Araneomorphae</taxon>
        <taxon>Entelegynae</taxon>
        <taxon>Araneoidea</taxon>
        <taxon>Nephilidae</taxon>
        <taxon>Trichonephila</taxon>
        <taxon>Trichonephila inaurata</taxon>
    </lineage>
</organism>
<dbReference type="OrthoDB" id="3200163at2759"/>
<feature type="transmembrane region" description="Helical" evidence="4">
    <location>
        <begin position="14"/>
        <end position="31"/>
    </location>
</feature>
<dbReference type="Proteomes" id="UP000886998">
    <property type="component" value="Unassembled WGS sequence"/>
</dbReference>
<dbReference type="Gene3D" id="3.40.50.1820">
    <property type="entry name" value="alpha/beta hydrolase"/>
    <property type="match status" value="1"/>
</dbReference>
<comment type="similarity">
    <text evidence="1">Belongs to the type-B carboxylesterase/lipase family.</text>
</comment>
<reference evidence="6" key="1">
    <citation type="submission" date="2020-08" db="EMBL/GenBank/DDBJ databases">
        <title>Multicomponent nature underlies the extraordinary mechanical properties of spider dragline silk.</title>
        <authorList>
            <person name="Kono N."/>
            <person name="Nakamura H."/>
            <person name="Mori M."/>
            <person name="Yoshida Y."/>
            <person name="Ohtoshi R."/>
            <person name="Malay A.D."/>
            <person name="Moran D.A.P."/>
            <person name="Tomita M."/>
            <person name="Numata K."/>
            <person name="Arakawa K."/>
        </authorList>
    </citation>
    <scope>NUCLEOTIDE SEQUENCE</scope>
</reference>
<dbReference type="SUPFAM" id="SSF53474">
    <property type="entry name" value="alpha/beta-Hydrolases"/>
    <property type="match status" value="1"/>
</dbReference>
<proteinExistence type="inferred from homology"/>
<evidence type="ECO:0000313" key="7">
    <source>
        <dbReference type="Proteomes" id="UP000886998"/>
    </source>
</evidence>
<dbReference type="Pfam" id="PF00135">
    <property type="entry name" value="COesterase"/>
    <property type="match status" value="1"/>
</dbReference>
<dbReference type="InterPro" id="IPR051093">
    <property type="entry name" value="Neuroligin/BSAL"/>
</dbReference>
<evidence type="ECO:0000256" key="2">
    <source>
        <dbReference type="ARBA" id="ARBA00022729"/>
    </source>
</evidence>
<keyword evidence="2" id="KW-0732">Signal</keyword>
<evidence type="ECO:0000256" key="1">
    <source>
        <dbReference type="ARBA" id="ARBA00005964"/>
    </source>
</evidence>